<dbReference type="AlphaFoldDB" id="A0A4S2MMQ2"/>
<keyword evidence="1" id="KW-0812">Transmembrane</keyword>
<evidence type="ECO:0000313" key="2">
    <source>
        <dbReference type="EMBL" id="TGZ78396.1"/>
    </source>
</evidence>
<evidence type="ECO:0000313" key="3">
    <source>
        <dbReference type="Proteomes" id="UP000298138"/>
    </source>
</evidence>
<dbReference type="InParanoid" id="A0A4S2MMQ2"/>
<accession>A0A4S2MMQ2</accession>
<feature type="transmembrane region" description="Helical" evidence="1">
    <location>
        <begin position="168"/>
        <end position="186"/>
    </location>
</feature>
<dbReference type="Proteomes" id="UP000298138">
    <property type="component" value="Unassembled WGS sequence"/>
</dbReference>
<proteinExistence type="predicted"/>
<sequence length="208" mass="22829">MPSPESPESKPPPYFCVPRPIFLPPDSKSNSQSAPAPLLHQLVRCFRRVQFTRVQLSQLNSTPAAPSRKVRNVKAVTVTVTVFPAGYEAIDTVMYKRSELCVSYRYRYCAATGVGRRGGRGTRAWCGACGVACPSRSEFGTYPDWSSDNIEFSDDNIIFTFIGIARPGLGELFIVIIIIIIIIIMVDTTAAKTGSNANNHNHGALNFL</sequence>
<dbReference type="EMBL" id="ML220142">
    <property type="protein sequence ID" value="TGZ78396.1"/>
    <property type="molecule type" value="Genomic_DNA"/>
</dbReference>
<gene>
    <name evidence="2" type="ORF">EX30DRAFT_351127</name>
</gene>
<keyword evidence="1" id="KW-1133">Transmembrane helix</keyword>
<organism evidence="2 3">
    <name type="scientific">Ascodesmis nigricans</name>
    <dbReference type="NCBI Taxonomy" id="341454"/>
    <lineage>
        <taxon>Eukaryota</taxon>
        <taxon>Fungi</taxon>
        <taxon>Dikarya</taxon>
        <taxon>Ascomycota</taxon>
        <taxon>Pezizomycotina</taxon>
        <taxon>Pezizomycetes</taxon>
        <taxon>Pezizales</taxon>
        <taxon>Ascodesmidaceae</taxon>
        <taxon>Ascodesmis</taxon>
    </lineage>
</organism>
<name>A0A4S2MMQ2_9PEZI</name>
<evidence type="ECO:0000256" key="1">
    <source>
        <dbReference type="SAM" id="Phobius"/>
    </source>
</evidence>
<keyword evidence="1" id="KW-0472">Membrane</keyword>
<reference evidence="2 3" key="1">
    <citation type="submission" date="2019-04" db="EMBL/GenBank/DDBJ databases">
        <title>Comparative genomics and transcriptomics to analyze fruiting body development in filamentous ascomycetes.</title>
        <authorList>
            <consortium name="DOE Joint Genome Institute"/>
            <person name="Lutkenhaus R."/>
            <person name="Traeger S."/>
            <person name="Breuer J."/>
            <person name="Kuo A."/>
            <person name="Lipzen A."/>
            <person name="Pangilinan J."/>
            <person name="Dilworth D."/>
            <person name="Sandor L."/>
            <person name="Poggeler S."/>
            <person name="Barry K."/>
            <person name="Grigoriev I.V."/>
            <person name="Nowrousian M."/>
        </authorList>
    </citation>
    <scope>NUCLEOTIDE SEQUENCE [LARGE SCALE GENOMIC DNA]</scope>
    <source>
        <strain evidence="2 3">CBS 389.68</strain>
    </source>
</reference>
<keyword evidence="3" id="KW-1185">Reference proteome</keyword>
<protein>
    <submittedName>
        <fullName evidence="2">Uncharacterized protein</fullName>
    </submittedName>
</protein>